<dbReference type="Pfam" id="PF13365">
    <property type="entry name" value="Trypsin_2"/>
    <property type="match status" value="1"/>
</dbReference>
<gene>
    <name evidence="3" type="ORF">JM949_08495</name>
</gene>
<organism evidence="3 4">
    <name type="scientific">Micromonospora tarensis</name>
    <dbReference type="NCBI Taxonomy" id="2806100"/>
    <lineage>
        <taxon>Bacteria</taxon>
        <taxon>Bacillati</taxon>
        <taxon>Actinomycetota</taxon>
        <taxon>Actinomycetes</taxon>
        <taxon>Micromonosporales</taxon>
        <taxon>Micromonosporaceae</taxon>
        <taxon>Micromonospora</taxon>
    </lineage>
</organism>
<dbReference type="EMBL" id="JAEVHL010000025">
    <property type="protein sequence ID" value="MBM0275489.1"/>
    <property type="molecule type" value="Genomic_DNA"/>
</dbReference>
<dbReference type="Pfam" id="PF05729">
    <property type="entry name" value="NACHT"/>
    <property type="match status" value="1"/>
</dbReference>
<dbReference type="InterPro" id="IPR007111">
    <property type="entry name" value="NACHT_NTPase"/>
</dbReference>
<dbReference type="SUPFAM" id="SSF52540">
    <property type="entry name" value="P-loop containing nucleoside triphosphate hydrolases"/>
    <property type="match status" value="1"/>
</dbReference>
<dbReference type="Gene3D" id="2.40.10.120">
    <property type="match status" value="1"/>
</dbReference>
<dbReference type="InterPro" id="IPR011989">
    <property type="entry name" value="ARM-like"/>
</dbReference>
<evidence type="ECO:0000256" key="1">
    <source>
        <dbReference type="SAM" id="MobiDB-lite"/>
    </source>
</evidence>
<dbReference type="InterPro" id="IPR009003">
    <property type="entry name" value="Peptidase_S1_PA"/>
</dbReference>
<dbReference type="RefSeq" id="WP_203147885.1">
    <property type="nucleotide sequence ID" value="NZ_JAEVHL010000025.1"/>
</dbReference>
<feature type="domain" description="NACHT" evidence="2">
    <location>
        <begin position="290"/>
        <end position="434"/>
    </location>
</feature>
<protein>
    <submittedName>
        <fullName evidence="3">HEAT repeat domain-containing protein</fullName>
    </submittedName>
</protein>
<sequence>MTGVQALPRSVVRVSQRGSLGTGFFVLPGLVLTCEHVCPTEPSRDAIQVEWQGRHLTVTDVIRPPQPETPDLLLIEVAERDHPLAPVGSAEDLLAAFYAFGYQFTDRQYDGYSTSGKLAGPAWDRKLATPRQLIVLQSAAVSSGLSGGPAYSLADRRVVGVVVRQNPDGGGYAVPIQEVEQLRPGLLEENAQLTGTVTLGPYLEQLAREHSYVTLADLQRDLRLDQIYVTLTLASVAVTGARQGLDSTGRPTDVGPSAKIDFQRDQGSPQRQHRQPEVPLGEVLAQPAAVVLGEPGVGKTTLIRHLLIRTCRGELFPGRVPVFIKLAALGREPGAVRAYLRGVHPQAADIIERETDRGQAVYFLDGLDEMPRADQQAVAAEVVRLAAQRNHVFVTCRTASFPSGILPTAFRVFECVGFNRSQRRRFLQHWFEDDPTLGHDLSLQVEARPAISGFGRSPLLLSLLAMLSERQGGANLPAHRAELYGRLVDELLRRRDGEAYGLTLQRRAKERLLQHLALTFMRRKREALSTDETLDLVEEFQASDSGRHLRAADPEEVLAAIVKRDGILAGDNRGGLRFIHRSFQEYLAASALLRLGHAGRAEIASHVGNPLWEEVVRLFASQLPSADADQFLAELFAVAGGGPLARHDRLLLAARCAAEADVSPATLAGLLRALVELAIESDLSAMSTEGSFALAALCTTRPGLLSHAHDLVTNRDGGFGSHRAFHRFVALLGLVPTEESGRYLMGLLAGLCVEETMAQLGDEESWVRMVVAVLKAVGQNGRTAGEDLLTHLHSPYSSIAASAAAALEQVRPLAEESIELCWRSPREVRGLALPALLRAAEPQRVRAALRRLYVTEPDPLLQLSLRALADPEQVEADHDFVSALLADCADQVSLGNLLSLSSLMAYLSSSRTLLDYVTDAAQPHRVRSAAVQSLLERDPAAAAEVVDQLLTLGDHDLVTVAVSALIRTGNSTAHSLLTRRASEHPYLVDRCLDLFVAVPSAVAVPWLRPLVASYPETDPRTIRVVLALAAAGDPVAVPPLTRYLKGHDERFRTAAYRALAQMAVPEAAPLIIERLRREVDVTVVTTGILALGDLSDDASAAMLLSCLDPTAWPAAWPARMLELRKGEQRSSDRRLVAATIGVGSRGVTAALPRLWQLTSDSSESPEVRETAYAALRTLAWLAEPRDVVETG</sequence>
<accession>A0ABS1YE12</accession>
<evidence type="ECO:0000313" key="3">
    <source>
        <dbReference type="EMBL" id="MBM0275489.1"/>
    </source>
</evidence>
<name>A0ABS1YE12_9ACTN</name>
<evidence type="ECO:0000259" key="2">
    <source>
        <dbReference type="Pfam" id="PF05729"/>
    </source>
</evidence>
<reference evidence="3 4" key="1">
    <citation type="submission" date="2021-01" db="EMBL/GenBank/DDBJ databases">
        <title>Draft genome sequence of Micromonospora sp. strain STR1s_6.</title>
        <authorList>
            <person name="Karlyshev A."/>
            <person name="Jawad R."/>
        </authorList>
    </citation>
    <scope>NUCLEOTIDE SEQUENCE [LARGE SCALE GENOMIC DNA]</scope>
    <source>
        <strain evidence="3 4">STR1S-6</strain>
    </source>
</reference>
<dbReference type="PANTHER" id="PTHR46844">
    <property type="entry name" value="SLR5058 PROTEIN"/>
    <property type="match status" value="1"/>
</dbReference>
<dbReference type="Proteomes" id="UP000622245">
    <property type="component" value="Unassembled WGS sequence"/>
</dbReference>
<dbReference type="SUPFAM" id="SSF50494">
    <property type="entry name" value="Trypsin-like serine proteases"/>
    <property type="match status" value="1"/>
</dbReference>
<keyword evidence="4" id="KW-1185">Reference proteome</keyword>
<proteinExistence type="predicted"/>
<evidence type="ECO:0000313" key="4">
    <source>
        <dbReference type="Proteomes" id="UP000622245"/>
    </source>
</evidence>
<dbReference type="SUPFAM" id="SSF48371">
    <property type="entry name" value="ARM repeat"/>
    <property type="match status" value="2"/>
</dbReference>
<dbReference type="Pfam" id="PF13646">
    <property type="entry name" value="HEAT_2"/>
    <property type="match status" value="1"/>
</dbReference>
<feature type="region of interest" description="Disordered" evidence="1">
    <location>
        <begin position="242"/>
        <end position="276"/>
    </location>
</feature>
<comment type="caution">
    <text evidence="3">The sequence shown here is derived from an EMBL/GenBank/DDBJ whole genome shotgun (WGS) entry which is preliminary data.</text>
</comment>
<dbReference type="Gene3D" id="1.25.10.10">
    <property type="entry name" value="Leucine-rich Repeat Variant"/>
    <property type="match status" value="1"/>
</dbReference>
<dbReference type="PANTHER" id="PTHR46844:SF1">
    <property type="entry name" value="SLR5058 PROTEIN"/>
    <property type="match status" value="1"/>
</dbReference>
<dbReference type="InterPro" id="IPR016024">
    <property type="entry name" value="ARM-type_fold"/>
</dbReference>
<dbReference type="Gene3D" id="3.40.50.300">
    <property type="entry name" value="P-loop containing nucleotide triphosphate hydrolases"/>
    <property type="match status" value="1"/>
</dbReference>
<dbReference type="InterPro" id="IPR027417">
    <property type="entry name" value="P-loop_NTPase"/>
</dbReference>